<feature type="domain" description="Heterokaryon incompatibility" evidence="2">
    <location>
        <begin position="267"/>
        <end position="422"/>
    </location>
</feature>
<dbReference type="PANTHER" id="PTHR33112:SF16">
    <property type="entry name" value="HETEROKARYON INCOMPATIBILITY DOMAIN-CONTAINING PROTEIN"/>
    <property type="match status" value="1"/>
</dbReference>
<dbReference type="Pfam" id="PF06985">
    <property type="entry name" value="HET"/>
    <property type="match status" value="1"/>
</dbReference>
<gene>
    <name evidence="3" type="ORF">B0T25DRAFT_294282</name>
</gene>
<dbReference type="Proteomes" id="UP001275084">
    <property type="component" value="Unassembled WGS sequence"/>
</dbReference>
<name>A0AAJ0MB93_9PEZI</name>
<dbReference type="InterPro" id="IPR010730">
    <property type="entry name" value="HET"/>
</dbReference>
<comment type="caution">
    <text evidence="3">The sequence shown here is derived from an EMBL/GenBank/DDBJ whole genome shotgun (WGS) entry which is preliminary data.</text>
</comment>
<organism evidence="3 4">
    <name type="scientific">Lasiosphaeria hispida</name>
    <dbReference type="NCBI Taxonomy" id="260671"/>
    <lineage>
        <taxon>Eukaryota</taxon>
        <taxon>Fungi</taxon>
        <taxon>Dikarya</taxon>
        <taxon>Ascomycota</taxon>
        <taxon>Pezizomycotina</taxon>
        <taxon>Sordariomycetes</taxon>
        <taxon>Sordariomycetidae</taxon>
        <taxon>Sordariales</taxon>
        <taxon>Lasiosphaeriaceae</taxon>
        <taxon>Lasiosphaeria</taxon>
    </lineage>
</organism>
<dbReference type="PANTHER" id="PTHR33112">
    <property type="entry name" value="DOMAIN PROTEIN, PUTATIVE-RELATED"/>
    <property type="match status" value="1"/>
</dbReference>
<evidence type="ECO:0000313" key="3">
    <source>
        <dbReference type="EMBL" id="KAK3347088.1"/>
    </source>
</evidence>
<evidence type="ECO:0000256" key="1">
    <source>
        <dbReference type="SAM" id="MobiDB-lite"/>
    </source>
</evidence>
<evidence type="ECO:0000313" key="4">
    <source>
        <dbReference type="Proteomes" id="UP001275084"/>
    </source>
</evidence>
<accession>A0AAJ0MB93</accession>
<sequence length="856" mass="97076">MFLTLVYQDKEASSFRSQNAPLGPVSGSATDPFLETLADCSFCLDLKSDYLRQRWRRFGRMVPVNAPYGFTLPKMEENLALTGCEGCAVIQRAAREITTEYGLPFRHATLEFLDDEKLQGLSLKLSMLHPAHTSGDDWQRAQANPDLRIEIATGPSELSPEREWEHRIVSPRFELFSPCSAGADAPRGRWNSIQTRLPRFGDTASDPSVKWAMATLDHCRSHHSECNVEDSNLALPTRVLDLGDNSHPACSTADVKLYVKKGEREEYLCLSHCWGVDKKPIETTRETIERFQTGIPWGDLPKSFQDAVVFTRKLGVRFLWIDSLCIIQDDPADWAREAGEMASIYENALLTLAAASSANSQGGLFRTPKPGAYPTLSNGSSTEQPVVHMRQLVDPKFFDYRGSGGDDPDVSPLLKRAWVFQERILSRRVLFFTPLELVLECRVANRSESGHSWAGSETKHTFKTAYGRPAPRRQVARLWRRLVREFTHLQLTFAKDTIPAMAGIAKRIQRSQDANPRYAAGLWEDTFLEDMLWEVSPFRSSASEKDRVNHSLPSWSWARSDAPKRYIQSEHFTHLCAIEGVHHAPSPTPEEVFVDIHPGAHVIVSGFLLPAKSTKYGIVIQDNPRIFHIPRRDYLWAYGEDGEGIINDGDDLHILPLVVSEGEMNDDPKQDAEIHALVLRRRRQQRPKQSPGDDDDDDDDPSTYTYTRTAIFWTSMHHLLHHEYIFQGADVLLSVLQAQVAYGESILGEGGVYRRPPQAVEESEACDMDATGKNMLGPNRASSAFNQFYSGVQHRHLLLYGRDTYPELTMDEFCGLPHLEMLRTEMLVEEERVAEWRRRREQGEDQVRETVRIKIT</sequence>
<evidence type="ECO:0000259" key="2">
    <source>
        <dbReference type="Pfam" id="PF06985"/>
    </source>
</evidence>
<reference evidence="3" key="2">
    <citation type="submission" date="2023-06" db="EMBL/GenBank/DDBJ databases">
        <authorList>
            <consortium name="Lawrence Berkeley National Laboratory"/>
            <person name="Haridas S."/>
            <person name="Hensen N."/>
            <person name="Bonometti L."/>
            <person name="Westerberg I."/>
            <person name="Brannstrom I.O."/>
            <person name="Guillou S."/>
            <person name="Cros-Aarteil S."/>
            <person name="Calhoun S."/>
            <person name="Kuo A."/>
            <person name="Mondo S."/>
            <person name="Pangilinan J."/>
            <person name="Riley R."/>
            <person name="Labutti K."/>
            <person name="Andreopoulos B."/>
            <person name="Lipzen A."/>
            <person name="Chen C."/>
            <person name="Yanf M."/>
            <person name="Daum C."/>
            <person name="Ng V."/>
            <person name="Clum A."/>
            <person name="Steindorff A."/>
            <person name="Ohm R."/>
            <person name="Martin F."/>
            <person name="Silar P."/>
            <person name="Natvig D."/>
            <person name="Lalanne C."/>
            <person name="Gautier V."/>
            <person name="Ament-Velasquez S.L."/>
            <person name="Kruys A."/>
            <person name="Hutchinson M.I."/>
            <person name="Powell A.J."/>
            <person name="Barry K."/>
            <person name="Miller A.N."/>
            <person name="Grigoriev I.V."/>
            <person name="Debuchy R."/>
            <person name="Gladieux P."/>
            <person name="Thoren M.H."/>
            <person name="Johannesson H."/>
        </authorList>
    </citation>
    <scope>NUCLEOTIDE SEQUENCE</scope>
    <source>
        <strain evidence="3">CBS 955.72</strain>
    </source>
</reference>
<reference evidence="3" key="1">
    <citation type="journal article" date="2023" name="Mol. Phylogenet. Evol.">
        <title>Genome-scale phylogeny and comparative genomics of the fungal order Sordariales.</title>
        <authorList>
            <person name="Hensen N."/>
            <person name="Bonometti L."/>
            <person name="Westerberg I."/>
            <person name="Brannstrom I.O."/>
            <person name="Guillou S."/>
            <person name="Cros-Aarteil S."/>
            <person name="Calhoun S."/>
            <person name="Haridas S."/>
            <person name="Kuo A."/>
            <person name="Mondo S."/>
            <person name="Pangilinan J."/>
            <person name="Riley R."/>
            <person name="LaButti K."/>
            <person name="Andreopoulos B."/>
            <person name="Lipzen A."/>
            <person name="Chen C."/>
            <person name="Yan M."/>
            <person name="Daum C."/>
            <person name="Ng V."/>
            <person name="Clum A."/>
            <person name="Steindorff A."/>
            <person name="Ohm R.A."/>
            <person name="Martin F."/>
            <person name="Silar P."/>
            <person name="Natvig D.O."/>
            <person name="Lalanne C."/>
            <person name="Gautier V."/>
            <person name="Ament-Velasquez S.L."/>
            <person name="Kruys A."/>
            <person name="Hutchinson M.I."/>
            <person name="Powell A.J."/>
            <person name="Barry K."/>
            <person name="Miller A.N."/>
            <person name="Grigoriev I.V."/>
            <person name="Debuchy R."/>
            <person name="Gladieux P."/>
            <person name="Hiltunen Thoren M."/>
            <person name="Johannesson H."/>
        </authorList>
    </citation>
    <scope>NUCLEOTIDE SEQUENCE</scope>
    <source>
        <strain evidence="3">CBS 955.72</strain>
    </source>
</reference>
<proteinExistence type="predicted"/>
<feature type="region of interest" description="Disordered" evidence="1">
    <location>
        <begin position="679"/>
        <end position="701"/>
    </location>
</feature>
<dbReference type="EMBL" id="JAUIQD010000006">
    <property type="protein sequence ID" value="KAK3347088.1"/>
    <property type="molecule type" value="Genomic_DNA"/>
</dbReference>
<protein>
    <submittedName>
        <fullName evidence="3">HET domain protein</fullName>
    </submittedName>
</protein>
<dbReference type="AlphaFoldDB" id="A0AAJ0MB93"/>
<feature type="compositionally biased region" description="Acidic residues" evidence="1">
    <location>
        <begin position="692"/>
        <end position="701"/>
    </location>
</feature>
<keyword evidence="4" id="KW-1185">Reference proteome</keyword>